<evidence type="ECO:0000313" key="2">
    <source>
        <dbReference type="EMBL" id="KYO51568.1"/>
    </source>
</evidence>
<organism evidence="2 3">
    <name type="scientific">Tistrella mobilis</name>
    <dbReference type="NCBI Taxonomy" id="171437"/>
    <lineage>
        <taxon>Bacteria</taxon>
        <taxon>Pseudomonadati</taxon>
        <taxon>Pseudomonadota</taxon>
        <taxon>Alphaproteobacteria</taxon>
        <taxon>Geminicoccales</taxon>
        <taxon>Geminicoccaceae</taxon>
        <taxon>Tistrella</taxon>
    </lineage>
</organism>
<name>A0A162KLP4_9PROT</name>
<gene>
    <name evidence="2" type="ORF">AUP44_08590</name>
</gene>
<evidence type="ECO:0000259" key="1">
    <source>
        <dbReference type="Pfam" id="PF01402"/>
    </source>
</evidence>
<sequence length="71" mass="8032">MTRSSRSEIRHAVAAHRSRQHAAGNGMLYVYVPTELLSELDRLKGVRGVSSRAPLVEEALREFIERNQAEK</sequence>
<dbReference type="EMBL" id="LPZR01000171">
    <property type="protein sequence ID" value="KYO51568.1"/>
    <property type="molecule type" value="Genomic_DNA"/>
</dbReference>
<dbReference type="Proteomes" id="UP000075787">
    <property type="component" value="Unassembled WGS sequence"/>
</dbReference>
<feature type="domain" description="Ribbon-helix-helix protein CopG" evidence="1">
    <location>
        <begin position="30"/>
        <end position="66"/>
    </location>
</feature>
<dbReference type="AlphaFoldDB" id="A0A162KLP4"/>
<comment type="caution">
    <text evidence="2">The sequence shown here is derived from an EMBL/GenBank/DDBJ whole genome shotgun (WGS) entry which is preliminary data.</text>
</comment>
<dbReference type="InterPro" id="IPR002145">
    <property type="entry name" value="CopG"/>
</dbReference>
<reference evidence="2 3" key="1">
    <citation type="submission" date="2015-12" db="EMBL/GenBank/DDBJ databases">
        <title>Genome sequence of Tistrella mobilis MCCC 1A02139.</title>
        <authorList>
            <person name="Lu L."/>
            <person name="Lai Q."/>
            <person name="Shao Z."/>
            <person name="Qian P."/>
        </authorList>
    </citation>
    <scope>NUCLEOTIDE SEQUENCE [LARGE SCALE GENOMIC DNA]</scope>
    <source>
        <strain evidence="2 3">MCCC 1A02139</strain>
    </source>
</reference>
<protein>
    <recommendedName>
        <fullName evidence="1">Ribbon-helix-helix protein CopG domain-containing protein</fullName>
    </recommendedName>
</protein>
<dbReference type="Pfam" id="PF01402">
    <property type="entry name" value="RHH_1"/>
    <property type="match status" value="1"/>
</dbReference>
<evidence type="ECO:0000313" key="3">
    <source>
        <dbReference type="Proteomes" id="UP000075787"/>
    </source>
</evidence>
<dbReference type="GO" id="GO:0006355">
    <property type="term" value="P:regulation of DNA-templated transcription"/>
    <property type="evidence" value="ECO:0007669"/>
    <property type="project" value="InterPro"/>
</dbReference>
<accession>A0A162KLP4</accession>
<proteinExistence type="predicted"/>